<proteinExistence type="predicted"/>
<accession>A0A6N9Q032</accession>
<dbReference type="RefSeq" id="WP_160645402.1">
    <property type="nucleotide sequence ID" value="NZ_SIJB01000016.1"/>
</dbReference>
<feature type="region of interest" description="Disordered" evidence="1">
    <location>
        <begin position="468"/>
        <end position="501"/>
    </location>
</feature>
<dbReference type="OrthoDB" id="2679845at2"/>
<evidence type="ECO:0000313" key="3">
    <source>
        <dbReference type="Proteomes" id="UP000448943"/>
    </source>
</evidence>
<evidence type="ECO:0008006" key="4">
    <source>
        <dbReference type="Google" id="ProtNLM"/>
    </source>
</evidence>
<comment type="caution">
    <text evidence="2">The sequence shown here is derived from an EMBL/GenBank/DDBJ whole genome shotgun (WGS) entry which is preliminary data.</text>
</comment>
<name>A0A6N9Q032_9BACL</name>
<evidence type="ECO:0000256" key="1">
    <source>
        <dbReference type="SAM" id="MobiDB-lite"/>
    </source>
</evidence>
<evidence type="ECO:0000313" key="2">
    <source>
        <dbReference type="EMBL" id="NBI28607.1"/>
    </source>
</evidence>
<sequence>MSEVVNIQKNSTGKVITAELAYTPYTSSYYDFTERFEEVKYTTKNIRKLLSNHVKNAKQLRETSDYLYSTNGIYRRLVDTIKNLASNEHVILPHIKNKEKFDEEKFKEKQSSVSNYLWNCNFEITLEDIFFKLVKYGRYSAYDRGSYIQPLPLDYTRIIGISFDGNPIIQFDFRYFDKFQNIRERNMQLNGFDSVFKSLYMDYKRKIDNPNELISDELNWRTLPSDKTYTLKIGSNLESKEGIGMLFGSIDDILFYDEIRELDRAIISSQKRKIVVQQLPVDKDGNSILGEEEINLSHNNLKKLLPPNVGCLTVLGGTKFENIPLELSGLEKGKMKEVQGDVLVSAGIGEGALKGGNFSTGVLNIDVISNTVMKIMKQIESIWLNRKFKQLTTGGQYQFKARFLGITSQNREKMIKIFDGLLDKGGSLSPSISARGFNLEEYMDILTVENNLDYKDKFEALATSFTTSAKDVGKPNGTGEGGENTEKSQSNGGNFSPRPSA</sequence>
<gene>
    <name evidence="2" type="ORF">ERL59_06530</name>
</gene>
<keyword evidence="3" id="KW-1185">Reference proteome</keyword>
<protein>
    <recommendedName>
        <fullName evidence="4">Phage portal protein</fullName>
    </recommendedName>
</protein>
<dbReference type="Proteomes" id="UP000448943">
    <property type="component" value="Unassembled WGS sequence"/>
</dbReference>
<reference evidence="2 3" key="1">
    <citation type="submission" date="2019-01" db="EMBL/GenBank/DDBJ databases">
        <title>Chengkuizengella sp. nov., isolated from deep-sea sediment of East Pacific Ocean.</title>
        <authorList>
            <person name="Yang J."/>
            <person name="Lai Q."/>
            <person name="Shao Z."/>
        </authorList>
    </citation>
    <scope>NUCLEOTIDE SEQUENCE [LARGE SCALE GENOMIC DNA]</scope>
    <source>
        <strain evidence="2 3">YPA3-1-1</strain>
    </source>
</reference>
<feature type="compositionally biased region" description="Polar residues" evidence="1">
    <location>
        <begin position="487"/>
        <end position="501"/>
    </location>
</feature>
<dbReference type="AlphaFoldDB" id="A0A6N9Q032"/>
<dbReference type="EMBL" id="SIJB01000016">
    <property type="protein sequence ID" value="NBI28607.1"/>
    <property type="molecule type" value="Genomic_DNA"/>
</dbReference>
<organism evidence="2 3">
    <name type="scientific">Chengkuizengella marina</name>
    <dbReference type="NCBI Taxonomy" id="2507566"/>
    <lineage>
        <taxon>Bacteria</taxon>
        <taxon>Bacillati</taxon>
        <taxon>Bacillota</taxon>
        <taxon>Bacilli</taxon>
        <taxon>Bacillales</taxon>
        <taxon>Paenibacillaceae</taxon>
        <taxon>Chengkuizengella</taxon>
    </lineage>
</organism>